<reference evidence="2" key="2">
    <citation type="submission" date="2025-09" db="UniProtKB">
        <authorList>
            <consortium name="Ensembl"/>
        </authorList>
    </citation>
    <scope>IDENTIFICATION</scope>
</reference>
<dbReference type="Pfam" id="PF17921">
    <property type="entry name" value="Integrase_H2C2"/>
    <property type="match status" value="1"/>
</dbReference>
<sequence length="403" mass="46212">MLIQTKAAASRNCCNVCYDKQNQTHFCIRKQISCTAHHACAKPLSLPLTHFTVVSIAVVLIISQFSITTRFTNMDISVFKQIQAFLVNGELPPTRLQRQKIKRMAPNYKVKGNRLFYTGPTMRFMRLVVMSEEEKRSVLMECHQNSGTENHTGMRGTINKIVAGYYWQTVKQDVDEWVKRCHHCRLNNQIKTVAPVLYRIKVKEPWDVLSMDLIGPFLETAQGNRYILTMTDLFTKWVIAEPLKSKTATEVSPILIKKLYTFGMVKKIITNQGSEFVNQLNDSISARLNINHAVSSEFHPQTHGQNVRTNQNIKRALGKYVNSEHDDWDAHLAAVVYGINTAKQYTTGHTPYFLLFHRHPRLPTVMNVCPMNDSFDIADPEEDMDMRVEEMTMLNESDNPGEN</sequence>
<dbReference type="STRING" id="30732.ENSOMEP00000027153"/>
<dbReference type="InterPro" id="IPR012337">
    <property type="entry name" value="RNaseH-like_sf"/>
</dbReference>
<dbReference type="PaxDb" id="30732-ENSOMEP00000027153"/>
<dbReference type="GO" id="GO:0003676">
    <property type="term" value="F:nucleic acid binding"/>
    <property type="evidence" value="ECO:0007669"/>
    <property type="project" value="InterPro"/>
</dbReference>
<dbReference type="Ensembl" id="ENSOMET00000002702.1">
    <property type="protein sequence ID" value="ENSOMEP00000027153.1"/>
    <property type="gene ID" value="ENSOMEG00000009432.1"/>
</dbReference>
<dbReference type="InterPro" id="IPR052160">
    <property type="entry name" value="Gypsy_RT_Integrase-like"/>
</dbReference>
<protein>
    <recommendedName>
        <fullName evidence="1">Integrase catalytic domain-containing protein</fullName>
    </recommendedName>
</protein>
<dbReference type="Gene3D" id="1.10.340.70">
    <property type="match status" value="1"/>
</dbReference>
<name>A0A3B3DAL4_ORYME</name>
<dbReference type="GO" id="GO:0015074">
    <property type="term" value="P:DNA integration"/>
    <property type="evidence" value="ECO:0007669"/>
    <property type="project" value="InterPro"/>
</dbReference>
<dbReference type="Proteomes" id="UP000261560">
    <property type="component" value="Unplaced"/>
</dbReference>
<evidence type="ECO:0000313" key="2">
    <source>
        <dbReference type="Ensembl" id="ENSOMEP00000027153.1"/>
    </source>
</evidence>
<keyword evidence="3" id="KW-1185">Reference proteome</keyword>
<dbReference type="AlphaFoldDB" id="A0A3B3DAL4"/>
<dbReference type="Gene3D" id="3.30.420.10">
    <property type="entry name" value="Ribonuclease H-like superfamily/Ribonuclease H"/>
    <property type="match status" value="1"/>
</dbReference>
<dbReference type="InterPro" id="IPR041588">
    <property type="entry name" value="Integrase_H2C2"/>
</dbReference>
<feature type="domain" description="Integrase catalytic" evidence="1">
    <location>
        <begin position="201"/>
        <end position="359"/>
    </location>
</feature>
<dbReference type="OMA" id="RCISINQ"/>
<dbReference type="InterPro" id="IPR036397">
    <property type="entry name" value="RNaseH_sf"/>
</dbReference>
<accession>A0A3B3DAL4</accession>
<evidence type="ECO:0000259" key="1">
    <source>
        <dbReference type="PROSITE" id="PS50994"/>
    </source>
</evidence>
<dbReference type="PANTHER" id="PTHR47266">
    <property type="entry name" value="ENDONUCLEASE-RELATED"/>
    <property type="match status" value="1"/>
</dbReference>
<proteinExistence type="predicted"/>
<dbReference type="SUPFAM" id="SSF53098">
    <property type="entry name" value="Ribonuclease H-like"/>
    <property type="match status" value="1"/>
</dbReference>
<dbReference type="GeneTree" id="ENSGT01000000214408"/>
<organism evidence="2 3">
    <name type="scientific">Oryzias melastigma</name>
    <name type="common">Marine medaka</name>
    <dbReference type="NCBI Taxonomy" id="30732"/>
    <lineage>
        <taxon>Eukaryota</taxon>
        <taxon>Metazoa</taxon>
        <taxon>Chordata</taxon>
        <taxon>Craniata</taxon>
        <taxon>Vertebrata</taxon>
        <taxon>Euteleostomi</taxon>
        <taxon>Actinopterygii</taxon>
        <taxon>Neopterygii</taxon>
        <taxon>Teleostei</taxon>
        <taxon>Neoteleostei</taxon>
        <taxon>Acanthomorphata</taxon>
        <taxon>Ovalentaria</taxon>
        <taxon>Atherinomorphae</taxon>
        <taxon>Beloniformes</taxon>
        <taxon>Adrianichthyidae</taxon>
        <taxon>Oryziinae</taxon>
        <taxon>Oryzias</taxon>
    </lineage>
</organism>
<evidence type="ECO:0000313" key="3">
    <source>
        <dbReference type="Proteomes" id="UP000261560"/>
    </source>
</evidence>
<reference evidence="2" key="1">
    <citation type="submission" date="2025-08" db="UniProtKB">
        <authorList>
            <consortium name="Ensembl"/>
        </authorList>
    </citation>
    <scope>IDENTIFICATION</scope>
</reference>
<dbReference type="InterPro" id="IPR001584">
    <property type="entry name" value="Integrase_cat-core"/>
</dbReference>
<dbReference type="PROSITE" id="PS50994">
    <property type="entry name" value="INTEGRASE"/>
    <property type="match status" value="1"/>
</dbReference>
<dbReference type="Pfam" id="PF00665">
    <property type="entry name" value="rve"/>
    <property type="match status" value="1"/>
</dbReference>